<sequence>MNDFYISAMSGAPLSTRKISINGNNQGLELEYRGSGKSYILTDYKKVFFAYYGPDYSEYSSVFSQILSTFKFVSVDAKVPGQTDLIVPRPKSDAEEVSTKATKYTFSYTPSFVKSVKPITDPYYNVDFALSSGANLSISIPFMGEATVFDKKPNLKIIENYNFKDKIYRIKHNDSENTYRYVTGYSEDMDDCGFVDDSHFACGDGDSLLGEGIFSISCVASSPAALKGCDDFMKNLNISVSVIDL</sequence>
<dbReference type="AlphaFoldDB" id="A0A2M8EKZ0"/>
<name>A0A2M8EKZ0_UNCKA</name>
<organism evidence="1 2">
    <name type="scientific">candidate division WWE3 bacterium CG_4_9_14_0_2_um_filter_35_11</name>
    <dbReference type="NCBI Taxonomy" id="1975077"/>
    <lineage>
        <taxon>Bacteria</taxon>
        <taxon>Katanobacteria</taxon>
    </lineage>
</organism>
<gene>
    <name evidence="1" type="ORF">CO058_03725</name>
</gene>
<dbReference type="EMBL" id="PFSJ01000026">
    <property type="protein sequence ID" value="PJC23412.1"/>
    <property type="molecule type" value="Genomic_DNA"/>
</dbReference>
<evidence type="ECO:0000313" key="1">
    <source>
        <dbReference type="EMBL" id="PJC23412.1"/>
    </source>
</evidence>
<comment type="caution">
    <text evidence="1">The sequence shown here is derived from an EMBL/GenBank/DDBJ whole genome shotgun (WGS) entry which is preliminary data.</text>
</comment>
<accession>A0A2M8EKZ0</accession>
<evidence type="ECO:0000313" key="2">
    <source>
        <dbReference type="Proteomes" id="UP000229756"/>
    </source>
</evidence>
<dbReference type="Proteomes" id="UP000229756">
    <property type="component" value="Unassembled WGS sequence"/>
</dbReference>
<protein>
    <submittedName>
        <fullName evidence="1">Uncharacterized protein</fullName>
    </submittedName>
</protein>
<proteinExistence type="predicted"/>
<reference evidence="2" key="1">
    <citation type="submission" date="2017-09" db="EMBL/GenBank/DDBJ databases">
        <title>Depth-based differentiation of microbial function through sediment-hosted aquifers and enrichment of novel symbionts in the deep terrestrial subsurface.</title>
        <authorList>
            <person name="Probst A.J."/>
            <person name="Ladd B."/>
            <person name="Jarett J.K."/>
            <person name="Geller-Mcgrath D.E."/>
            <person name="Sieber C.M.K."/>
            <person name="Emerson J.B."/>
            <person name="Anantharaman K."/>
            <person name="Thomas B.C."/>
            <person name="Malmstrom R."/>
            <person name="Stieglmeier M."/>
            <person name="Klingl A."/>
            <person name="Woyke T."/>
            <person name="Ryan C.M."/>
            <person name="Banfield J.F."/>
        </authorList>
    </citation>
    <scope>NUCLEOTIDE SEQUENCE [LARGE SCALE GENOMIC DNA]</scope>
</reference>